<proteinExistence type="predicted"/>
<keyword evidence="3" id="KW-1185">Reference proteome</keyword>
<feature type="transmembrane region" description="Helical" evidence="1">
    <location>
        <begin position="179"/>
        <end position="197"/>
    </location>
</feature>
<feature type="transmembrane region" description="Helical" evidence="1">
    <location>
        <begin position="295"/>
        <end position="322"/>
    </location>
</feature>
<feature type="transmembrane region" description="Helical" evidence="1">
    <location>
        <begin position="407"/>
        <end position="427"/>
    </location>
</feature>
<comment type="caution">
    <text evidence="2">The sequence shown here is derived from an EMBL/GenBank/DDBJ whole genome shotgun (WGS) entry which is preliminary data.</text>
</comment>
<evidence type="ECO:0000313" key="3">
    <source>
        <dbReference type="Proteomes" id="UP000644020"/>
    </source>
</evidence>
<feature type="transmembrane region" description="Helical" evidence="1">
    <location>
        <begin position="203"/>
        <end position="221"/>
    </location>
</feature>
<dbReference type="RefSeq" id="WP_189983506.1">
    <property type="nucleotide sequence ID" value="NZ_BMUL01000028.1"/>
</dbReference>
<dbReference type="AlphaFoldDB" id="A0A918TA16"/>
<feature type="transmembrane region" description="Helical" evidence="1">
    <location>
        <begin position="154"/>
        <end position="172"/>
    </location>
</feature>
<keyword evidence="1" id="KW-0472">Membrane</keyword>
<gene>
    <name evidence="2" type="ORF">GCM10010305_62000</name>
</gene>
<name>A0A918TA16_9ACTN</name>
<feature type="transmembrane region" description="Helical" evidence="1">
    <location>
        <begin position="433"/>
        <end position="460"/>
    </location>
</feature>
<feature type="transmembrane region" description="Helical" evidence="1">
    <location>
        <begin position="37"/>
        <end position="60"/>
    </location>
</feature>
<keyword evidence="1" id="KW-0812">Transmembrane</keyword>
<protein>
    <submittedName>
        <fullName evidence="2">Uncharacterized protein</fullName>
    </submittedName>
</protein>
<accession>A0A918TA16</accession>
<reference evidence="2" key="1">
    <citation type="journal article" date="2014" name="Int. J. Syst. Evol. Microbiol.">
        <title>Complete genome sequence of Corynebacterium casei LMG S-19264T (=DSM 44701T), isolated from a smear-ripened cheese.</title>
        <authorList>
            <consortium name="US DOE Joint Genome Institute (JGI-PGF)"/>
            <person name="Walter F."/>
            <person name="Albersmeier A."/>
            <person name="Kalinowski J."/>
            <person name="Ruckert C."/>
        </authorList>
    </citation>
    <scope>NUCLEOTIDE SEQUENCE</scope>
    <source>
        <strain evidence="2">JCM 4518</strain>
    </source>
</reference>
<feature type="transmembrane region" description="Helical" evidence="1">
    <location>
        <begin position="128"/>
        <end position="148"/>
    </location>
</feature>
<organism evidence="2 3">
    <name type="scientific">Streptomyces termitum</name>
    <dbReference type="NCBI Taxonomy" id="67368"/>
    <lineage>
        <taxon>Bacteria</taxon>
        <taxon>Bacillati</taxon>
        <taxon>Actinomycetota</taxon>
        <taxon>Actinomycetes</taxon>
        <taxon>Kitasatosporales</taxon>
        <taxon>Streptomycetaceae</taxon>
        <taxon>Streptomyces</taxon>
    </lineage>
</organism>
<sequence>MSTDTAVPGAVADAGDRVRAVRRRYARRGDAPTARGWAYPAYLTAVLALVYAGPVVGLAATSRPLLSPDTPGATTATACLLTAAAVAAAQLTGRFWGPLILPPFLLHVLATTDLPPERYLAPIARRRLAYAALGTLTALATAALLTTGGLLPRALALAAGLAALTPVAWLWGQLRTVRANLLLTLGTAATTAAAAPLGPDAAWLLAGATALAAPLLGRPALRALRTADLARLAREAARAADARTFAGTGTLHRALDLYRPEPRGLATALARPDGRPRGPLAHGAVRALRTPGRTLAGVLCLTAAAVLLALGPGPAGAVLLYAGSGWIGETWRGLRDELTLTPLYGPRGGGPFARALPWPVAAVALATAPAVLLQPPLPALLTAATALLVLSARLLREMKNDLPVELLLPIITPFGDLAAARVFLWQFDGLAAVLTGTLLATALPTTPTALLTTLALTTYCTRTALHRPHRSSPS</sequence>
<feature type="transmembrane region" description="Helical" evidence="1">
    <location>
        <begin position="377"/>
        <end position="395"/>
    </location>
</feature>
<reference evidence="2" key="2">
    <citation type="submission" date="2020-09" db="EMBL/GenBank/DDBJ databases">
        <authorList>
            <person name="Sun Q."/>
            <person name="Ohkuma M."/>
        </authorList>
    </citation>
    <scope>NUCLEOTIDE SEQUENCE</scope>
    <source>
        <strain evidence="2">JCM 4518</strain>
    </source>
</reference>
<dbReference type="EMBL" id="BMUL01000028">
    <property type="protein sequence ID" value="GHB10824.1"/>
    <property type="molecule type" value="Genomic_DNA"/>
</dbReference>
<keyword evidence="1" id="KW-1133">Transmembrane helix</keyword>
<dbReference type="Proteomes" id="UP000644020">
    <property type="component" value="Unassembled WGS sequence"/>
</dbReference>
<evidence type="ECO:0000256" key="1">
    <source>
        <dbReference type="SAM" id="Phobius"/>
    </source>
</evidence>
<evidence type="ECO:0000313" key="2">
    <source>
        <dbReference type="EMBL" id="GHB10824.1"/>
    </source>
</evidence>